<dbReference type="RefSeq" id="WP_134453012.1">
    <property type="nucleotide sequence ID" value="NZ_SOFL01000016.1"/>
</dbReference>
<dbReference type="Proteomes" id="UP000297907">
    <property type="component" value="Unassembled WGS sequence"/>
</dbReference>
<comment type="caution">
    <text evidence="2">The sequence shown here is derived from an EMBL/GenBank/DDBJ whole genome shotgun (WGS) entry which is preliminary data.</text>
</comment>
<organism evidence="2 3">
    <name type="scientific">Cryobacterium adonitolivorans</name>
    <dbReference type="NCBI Taxonomy" id="1259189"/>
    <lineage>
        <taxon>Bacteria</taxon>
        <taxon>Bacillati</taxon>
        <taxon>Actinomycetota</taxon>
        <taxon>Actinomycetes</taxon>
        <taxon>Micrococcales</taxon>
        <taxon>Microbacteriaceae</taxon>
        <taxon>Cryobacterium</taxon>
    </lineage>
</organism>
<dbReference type="InterPro" id="IPR037401">
    <property type="entry name" value="SnoaL-like"/>
</dbReference>
<reference evidence="2 3" key="1">
    <citation type="submission" date="2019-03" db="EMBL/GenBank/DDBJ databases">
        <title>Genomics of glacier-inhabiting Cryobacterium strains.</title>
        <authorList>
            <person name="Liu Q."/>
            <person name="Xin Y.-H."/>
        </authorList>
    </citation>
    <scope>NUCLEOTIDE SEQUENCE [LARGE SCALE GENOMIC DNA]</scope>
    <source>
        <strain evidence="2 3">RHLS22-1</strain>
    </source>
</reference>
<proteinExistence type="predicted"/>
<accession>A0A4R8WCR9</accession>
<gene>
    <name evidence="2" type="ORF">E3O42_05680</name>
</gene>
<dbReference type="Pfam" id="PF13577">
    <property type="entry name" value="SnoaL_4"/>
    <property type="match status" value="1"/>
</dbReference>
<evidence type="ECO:0000313" key="3">
    <source>
        <dbReference type="Proteomes" id="UP000297907"/>
    </source>
</evidence>
<dbReference type="Gene3D" id="3.10.450.50">
    <property type="match status" value="1"/>
</dbReference>
<sequence>MTARIEDRVAITDLMNGWIHRDLSEWDQLRELFHADATVEITWFDGLATDFVEGSARMGASDLRTKHFVGNPSITFNGYRALVQTNAMVFAENVALDLGSTTHNRFWDQVEKRDGVWRIARRQSIYDMSYFNFLAKVQEVDETTVRRHPREYAALAYLLDKSGFPIVREFPTRGSDLETEIKSAGTAWLNQS</sequence>
<protein>
    <submittedName>
        <fullName evidence="2">Nuclear transport factor 2 family protein</fullName>
    </submittedName>
</protein>
<evidence type="ECO:0000313" key="2">
    <source>
        <dbReference type="EMBL" id="TFC04088.1"/>
    </source>
</evidence>
<dbReference type="InterPro" id="IPR032710">
    <property type="entry name" value="NTF2-like_dom_sf"/>
</dbReference>
<evidence type="ECO:0000259" key="1">
    <source>
        <dbReference type="Pfam" id="PF13577"/>
    </source>
</evidence>
<feature type="domain" description="SnoaL-like" evidence="1">
    <location>
        <begin position="4"/>
        <end position="122"/>
    </location>
</feature>
<dbReference type="SUPFAM" id="SSF54427">
    <property type="entry name" value="NTF2-like"/>
    <property type="match status" value="1"/>
</dbReference>
<keyword evidence="3" id="KW-1185">Reference proteome</keyword>
<dbReference type="EMBL" id="SOFL01000016">
    <property type="protein sequence ID" value="TFC04088.1"/>
    <property type="molecule type" value="Genomic_DNA"/>
</dbReference>
<name>A0A4R8WCR9_9MICO</name>
<dbReference type="OrthoDB" id="1492465at2"/>
<dbReference type="AlphaFoldDB" id="A0A4R8WCR9"/>